<evidence type="ECO:0000313" key="2">
    <source>
        <dbReference type="EMBL" id="OBW91785.1"/>
    </source>
</evidence>
<organism evidence="2 3">
    <name type="scientific">Gallibacterium genomosp. 3</name>
    <dbReference type="NCBI Taxonomy" id="505345"/>
    <lineage>
        <taxon>Bacteria</taxon>
        <taxon>Pseudomonadati</taxon>
        <taxon>Pseudomonadota</taxon>
        <taxon>Gammaproteobacteria</taxon>
        <taxon>Pasteurellales</taxon>
        <taxon>Pasteurellaceae</taxon>
        <taxon>Gallibacterium</taxon>
    </lineage>
</organism>
<evidence type="ECO:0000313" key="3">
    <source>
        <dbReference type="Proteomes" id="UP000243558"/>
    </source>
</evidence>
<keyword evidence="3" id="KW-1185">Reference proteome</keyword>
<dbReference type="Proteomes" id="UP000243558">
    <property type="component" value="Unassembled WGS sequence"/>
</dbReference>
<name>A0A1A7NQ96_9PAST</name>
<feature type="transmembrane region" description="Helical" evidence="1">
    <location>
        <begin position="39"/>
        <end position="57"/>
    </location>
</feature>
<keyword evidence="1" id="KW-0472">Membrane</keyword>
<protein>
    <submittedName>
        <fullName evidence="2">Uncharacterized protein</fullName>
    </submittedName>
</protein>
<reference evidence="2 3" key="1">
    <citation type="submission" date="2014-11" db="EMBL/GenBank/DDBJ databases">
        <title>Pan-genome of Gallibacterium spp.</title>
        <authorList>
            <person name="Kudirkiene E."/>
            <person name="Bojesen A.M."/>
        </authorList>
    </citation>
    <scope>NUCLEOTIDE SEQUENCE [LARGE SCALE GENOMIC DNA]</scope>
    <source>
        <strain evidence="2 3">F151</strain>
    </source>
</reference>
<gene>
    <name evidence="2" type="ORF">QV01_06600</name>
</gene>
<keyword evidence="1" id="KW-0812">Transmembrane</keyword>
<accession>A0A1A7NQ96</accession>
<evidence type="ECO:0000256" key="1">
    <source>
        <dbReference type="SAM" id="Phobius"/>
    </source>
</evidence>
<comment type="caution">
    <text evidence="2">The sequence shown here is derived from an EMBL/GenBank/DDBJ whole genome shotgun (WGS) entry which is preliminary data.</text>
</comment>
<dbReference type="AlphaFoldDB" id="A0A1A7NQ96"/>
<sequence length="63" mass="7080">MSDLVWSYVVIPVAIISMVLIFISHSLDSDFGEWLFMRGIPYIAILTFIIYLGSVLLDLVSVS</sequence>
<dbReference type="EMBL" id="JTJM01000029">
    <property type="protein sequence ID" value="OBW91785.1"/>
    <property type="molecule type" value="Genomic_DNA"/>
</dbReference>
<feature type="transmembrane region" description="Helical" evidence="1">
    <location>
        <begin position="6"/>
        <end position="27"/>
    </location>
</feature>
<keyword evidence="1" id="KW-1133">Transmembrane helix</keyword>
<proteinExistence type="predicted"/>
<dbReference type="RefSeq" id="WP_065239409.1">
    <property type="nucleotide sequence ID" value="NZ_JTJM01000029.1"/>
</dbReference>